<organism evidence="6 7">
    <name type="scientific">Caproiciproducens faecalis</name>
    <dbReference type="NCBI Taxonomy" id="2820301"/>
    <lineage>
        <taxon>Bacteria</taxon>
        <taxon>Bacillati</taxon>
        <taxon>Bacillota</taxon>
        <taxon>Clostridia</taxon>
        <taxon>Eubacteriales</taxon>
        <taxon>Acutalibacteraceae</taxon>
        <taxon>Caproiciproducens</taxon>
    </lineage>
</organism>
<evidence type="ECO:0000259" key="5">
    <source>
        <dbReference type="PROSITE" id="PS51918"/>
    </source>
</evidence>
<dbReference type="PANTHER" id="PTHR43524">
    <property type="entry name" value="RADICAL SAM SUPERFAMILY PROTEIN"/>
    <property type="match status" value="1"/>
</dbReference>
<evidence type="ECO:0000313" key="6">
    <source>
        <dbReference type="EMBL" id="MBW7571883.1"/>
    </source>
</evidence>
<evidence type="ECO:0000256" key="4">
    <source>
        <dbReference type="ARBA" id="ARBA00023014"/>
    </source>
</evidence>
<dbReference type="PANTHER" id="PTHR43524:SF1">
    <property type="entry name" value="RADICAL SAM SUPERFAMILY PROTEIN"/>
    <property type="match status" value="1"/>
</dbReference>
<dbReference type="SFLD" id="SFLDS00029">
    <property type="entry name" value="Radical_SAM"/>
    <property type="match status" value="1"/>
</dbReference>
<dbReference type="InterPro" id="IPR058240">
    <property type="entry name" value="rSAM_sf"/>
</dbReference>
<accession>A0ABS7DKY9</accession>
<dbReference type="Gene3D" id="3.20.20.70">
    <property type="entry name" value="Aldolase class I"/>
    <property type="match status" value="1"/>
</dbReference>
<reference evidence="6 7" key="1">
    <citation type="submission" date="2021-03" db="EMBL/GenBank/DDBJ databases">
        <title>Caproiciproducens sp. nov. isolated from feces of cow.</title>
        <authorList>
            <person name="Choi J.-Y."/>
        </authorList>
    </citation>
    <scope>NUCLEOTIDE SEQUENCE [LARGE SCALE GENOMIC DNA]</scope>
    <source>
        <strain evidence="6 7">AGMB10547</strain>
    </source>
</reference>
<keyword evidence="2" id="KW-0479">Metal-binding</keyword>
<keyword evidence="7" id="KW-1185">Reference proteome</keyword>
<evidence type="ECO:0000256" key="1">
    <source>
        <dbReference type="ARBA" id="ARBA00022691"/>
    </source>
</evidence>
<name>A0ABS7DKY9_9FIRM</name>
<protein>
    <submittedName>
        <fullName evidence="6">Radical SAM protein</fullName>
    </submittedName>
</protein>
<gene>
    <name evidence="6" type="ORF">J5W02_03575</name>
</gene>
<evidence type="ECO:0000256" key="2">
    <source>
        <dbReference type="ARBA" id="ARBA00022723"/>
    </source>
</evidence>
<dbReference type="CDD" id="cd01335">
    <property type="entry name" value="Radical_SAM"/>
    <property type="match status" value="1"/>
</dbReference>
<evidence type="ECO:0000256" key="3">
    <source>
        <dbReference type="ARBA" id="ARBA00023004"/>
    </source>
</evidence>
<comment type="caution">
    <text evidence="6">The sequence shown here is derived from an EMBL/GenBank/DDBJ whole genome shotgun (WGS) entry which is preliminary data.</text>
</comment>
<keyword evidence="1" id="KW-0949">S-adenosyl-L-methionine</keyword>
<dbReference type="InterPro" id="IPR013785">
    <property type="entry name" value="Aldolase_TIM"/>
</dbReference>
<dbReference type="SUPFAM" id="SSF102114">
    <property type="entry name" value="Radical SAM enzymes"/>
    <property type="match status" value="1"/>
</dbReference>
<feature type="domain" description="Radical SAM core" evidence="5">
    <location>
        <begin position="104"/>
        <end position="314"/>
    </location>
</feature>
<dbReference type="PROSITE" id="PS51918">
    <property type="entry name" value="RADICAL_SAM"/>
    <property type="match status" value="1"/>
</dbReference>
<sequence length="447" mass="51332">MKSVKQLVSTAVMNEAYQYMAKDPMKNLPKIIDWAEKIKKVDYYQNTLQMFREIAQDPENNWNQLIQRYFNELNPTTQKKFLINFMVNAGMVGQSVIDKSKEKYDCNVPWAILFDPTAACNLHCTGCWAAEYGKGISLDYATMQKIIRQGKELGIYMYILSGGEPTVRKDEILRLAEENDDCMFLSFTNATLIDDAFASEVERLGNFAFAVSVEGYEEETDMRRGKGTYQKVMDAMDILQKHGIIFGFSTCYHSKNTEVVGSEEWVDDMIAKGCKFGWYFTYMPIGKDAVPELIATPEQREFMYHQVRKFRATKPCFLMDFWNDGEYVKGCIAGGRNYLHINAGGDVEPCAFIHYSNVNIKDVDLIDALRSPLFMEYKKSQPFNENHLRPCPMFDNPEKIREMVNKSGAHSTQLEDSETVEELTAKTIPAAENWKPFADKLWASPHE</sequence>
<keyword evidence="4" id="KW-0411">Iron-sulfur</keyword>
<dbReference type="Proteomes" id="UP000719942">
    <property type="component" value="Unassembled WGS sequence"/>
</dbReference>
<keyword evidence="3" id="KW-0408">Iron</keyword>
<proteinExistence type="predicted"/>
<dbReference type="EMBL" id="JAGFNZ010000001">
    <property type="protein sequence ID" value="MBW7571883.1"/>
    <property type="molecule type" value="Genomic_DNA"/>
</dbReference>
<dbReference type="CDD" id="cd21128">
    <property type="entry name" value="SPASM_rSAM"/>
    <property type="match status" value="1"/>
</dbReference>
<dbReference type="Pfam" id="PF04055">
    <property type="entry name" value="Radical_SAM"/>
    <property type="match status" value="1"/>
</dbReference>
<evidence type="ECO:0000313" key="7">
    <source>
        <dbReference type="Proteomes" id="UP000719942"/>
    </source>
</evidence>
<dbReference type="SFLD" id="SFLDG01067">
    <property type="entry name" value="SPASM/twitch_domain_containing"/>
    <property type="match status" value="1"/>
</dbReference>
<dbReference type="InterPro" id="IPR007197">
    <property type="entry name" value="rSAM"/>
</dbReference>